<dbReference type="InterPro" id="IPR036866">
    <property type="entry name" value="RibonucZ/Hydroxyglut_hydro"/>
</dbReference>
<dbReference type="InterPro" id="IPR037482">
    <property type="entry name" value="ST1585_MBL-fold"/>
</dbReference>
<dbReference type="PANTHER" id="PTHR42951">
    <property type="entry name" value="METALLO-BETA-LACTAMASE DOMAIN-CONTAINING"/>
    <property type="match status" value="1"/>
</dbReference>
<protein>
    <submittedName>
        <fullName evidence="2">Beta-lactamase related protein</fullName>
    </submittedName>
</protein>
<gene>
    <name evidence="2" type="ORF">MNB_SUP05-10-764</name>
</gene>
<accession>A0A1W1D638</accession>
<sequence>MKPIYHELDFGVTCIDTEHMRKDFVAAYLIKDNGRAAFVDTGCYLSVPTLLATLDAKNIKRENVDYILLTHIHLDHAGGAGELIKYLPNATVYVHEYGANHLIDPSKLRAGVIGVYGELFFKQFLGDLIPTPEDRVVIAKDGGTITLGNRPLKFIDTPGHARHHVCIWDEKSKGLFSGDTLGVSYREFDTNQGELIFPPTTPVQFDPEVWKNTIHKLMIPQPKYAYLTHFNRIEFTQQSADMLIQHIDGFVKIANTLKDQPNRHKAIKESLLNYLLGISIKHGVILDEAQQIKLFKGDLEICAQGLGVWLDRN</sequence>
<dbReference type="InterPro" id="IPR001279">
    <property type="entry name" value="Metallo-B-lactamas"/>
</dbReference>
<dbReference type="EMBL" id="FPHQ01000040">
    <property type="protein sequence ID" value="SFV76091.1"/>
    <property type="molecule type" value="Genomic_DNA"/>
</dbReference>
<proteinExistence type="predicted"/>
<feature type="domain" description="Metallo-beta-lactamase" evidence="1">
    <location>
        <begin position="24"/>
        <end position="229"/>
    </location>
</feature>
<dbReference type="PANTHER" id="PTHR42951:SF22">
    <property type="entry name" value="METALLO BETA-LACTAMASE SUPERFAMILY LIPOPROTEIN"/>
    <property type="match status" value="1"/>
</dbReference>
<evidence type="ECO:0000313" key="2">
    <source>
        <dbReference type="EMBL" id="SFV76091.1"/>
    </source>
</evidence>
<dbReference type="InterPro" id="IPR050855">
    <property type="entry name" value="NDM-1-like"/>
</dbReference>
<dbReference type="CDD" id="cd07726">
    <property type="entry name" value="ST1585-like_MBL-fold"/>
    <property type="match status" value="1"/>
</dbReference>
<organism evidence="2">
    <name type="scientific">hydrothermal vent metagenome</name>
    <dbReference type="NCBI Taxonomy" id="652676"/>
    <lineage>
        <taxon>unclassified sequences</taxon>
        <taxon>metagenomes</taxon>
        <taxon>ecological metagenomes</taxon>
    </lineage>
</organism>
<name>A0A1W1D638_9ZZZZ</name>
<dbReference type="Gene3D" id="3.60.15.10">
    <property type="entry name" value="Ribonuclease Z/Hydroxyacylglutathione hydrolase-like"/>
    <property type="match status" value="1"/>
</dbReference>
<reference evidence="2" key="1">
    <citation type="submission" date="2016-10" db="EMBL/GenBank/DDBJ databases">
        <authorList>
            <person name="de Groot N.N."/>
        </authorList>
    </citation>
    <scope>NUCLEOTIDE SEQUENCE</scope>
</reference>
<dbReference type="AlphaFoldDB" id="A0A1W1D638"/>
<dbReference type="SUPFAM" id="SSF56281">
    <property type="entry name" value="Metallo-hydrolase/oxidoreductase"/>
    <property type="match status" value="1"/>
</dbReference>
<evidence type="ECO:0000259" key="1">
    <source>
        <dbReference type="SMART" id="SM00849"/>
    </source>
</evidence>
<dbReference type="SMART" id="SM00849">
    <property type="entry name" value="Lactamase_B"/>
    <property type="match status" value="1"/>
</dbReference>
<dbReference type="Pfam" id="PF00753">
    <property type="entry name" value="Lactamase_B"/>
    <property type="match status" value="1"/>
</dbReference>